<gene>
    <name evidence="2" type="ORF">ERS672216_01721</name>
</gene>
<dbReference type="GO" id="GO:0004792">
    <property type="term" value="F:thiosulfate-cyanide sulfurtransferase activity"/>
    <property type="evidence" value="ECO:0007669"/>
    <property type="project" value="UniProtKB-EC"/>
</dbReference>
<dbReference type="InterPro" id="IPR036873">
    <property type="entry name" value="Rhodanese-like_dom_sf"/>
</dbReference>
<dbReference type="PANTHER" id="PTHR43031">
    <property type="entry name" value="FAD-DEPENDENT OXIDOREDUCTASE"/>
    <property type="match status" value="1"/>
</dbReference>
<dbReference type="PROSITE" id="PS50206">
    <property type="entry name" value="RHODANESE_3"/>
    <property type="match status" value="1"/>
</dbReference>
<accession>A0A128EJK8</accession>
<reference evidence="2 3" key="1">
    <citation type="submission" date="2016-02" db="EMBL/GenBank/DDBJ databases">
        <authorList>
            <consortium name="Pathogen Informatics"/>
        </authorList>
    </citation>
    <scope>NUCLEOTIDE SEQUENCE [LARGE SCALE GENOMIC DNA]</scope>
    <source>
        <strain evidence="2 3">RC20</strain>
    </source>
</reference>
<feature type="domain" description="Rhodanese" evidence="1">
    <location>
        <begin position="23"/>
        <end position="116"/>
    </location>
</feature>
<proteinExistence type="predicted"/>
<dbReference type="CDD" id="cd00158">
    <property type="entry name" value="RHOD"/>
    <property type="match status" value="1"/>
</dbReference>
<dbReference type="EC" id="2.8.1.1" evidence="2"/>
<dbReference type="Pfam" id="PF00581">
    <property type="entry name" value="Rhodanese"/>
    <property type="match status" value="1"/>
</dbReference>
<dbReference type="Proteomes" id="UP000069632">
    <property type="component" value="Unassembled WGS sequence"/>
</dbReference>
<evidence type="ECO:0000313" key="2">
    <source>
        <dbReference type="EMBL" id="CZE49044.1"/>
    </source>
</evidence>
<dbReference type="SUPFAM" id="SSF52821">
    <property type="entry name" value="Rhodanese/Cell cycle control phosphatase"/>
    <property type="match status" value="1"/>
</dbReference>
<dbReference type="InterPro" id="IPR001763">
    <property type="entry name" value="Rhodanese-like_dom"/>
</dbReference>
<dbReference type="EMBL" id="FIZP01000013">
    <property type="protein sequence ID" value="CZE49044.1"/>
    <property type="molecule type" value="Genomic_DNA"/>
</dbReference>
<organism evidence="2 3">
    <name type="scientific">Campylobacter geochelonis</name>
    <dbReference type="NCBI Taxonomy" id="1780362"/>
    <lineage>
        <taxon>Bacteria</taxon>
        <taxon>Pseudomonadati</taxon>
        <taxon>Campylobacterota</taxon>
        <taxon>Epsilonproteobacteria</taxon>
        <taxon>Campylobacterales</taxon>
        <taxon>Campylobacteraceae</taxon>
        <taxon>Campylobacter</taxon>
    </lineage>
</organism>
<name>A0A128EJK8_9BACT</name>
<keyword evidence="2" id="KW-0808">Transferase</keyword>
<dbReference type="InterPro" id="IPR050229">
    <property type="entry name" value="GlpE_sulfurtransferase"/>
</dbReference>
<evidence type="ECO:0000259" key="1">
    <source>
        <dbReference type="PROSITE" id="PS50206"/>
    </source>
</evidence>
<sequence>MAEFGDKNLIKVKSTPLLSKMLEDENLQIIDIRTSQEWEDGSVKGAIKITFIDELGQVNPDFLDEFDAKTDASKIRALLCRSGYRTYFCARFLTIAGRKNIINLSGGINEFKAVQVQSHASF</sequence>
<dbReference type="Gene3D" id="3.40.250.10">
    <property type="entry name" value="Rhodanese-like domain"/>
    <property type="match status" value="1"/>
</dbReference>
<protein>
    <submittedName>
        <fullName evidence="2">Thiosulfate sulfurtransferase</fullName>
        <ecNumber evidence="2">2.8.1.1</ecNumber>
    </submittedName>
</protein>
<evidence type="ECO:0000313" key="3">
    <source>
        <dbReference type="Proteomes" id="UP000069632"/>
    </source>
</evidence>
<keyword evidence="3" id="KW-1185">Reference proteome</keyword>
<dbReference type="SMART" id="SM00450">
    <property type="entry name" value="RHOD"/>
    <property type="match status" value="1"/>
</dbReference>
<dbReference type="AlphaFoldDB" id="A0A128EJK8"/>
<dbReference type="PANTHER" id="PTHR43031:SF16">
    <property type="entry name" value="OXIDOREDUCTASE"/>
    <property type="match status" value="1"/>
</dbReference>